<dbReference type="OrthoDB" id="9808543at2"/>
<sequence>MPIDFQIPLEDGHTLQCTRFPAQERNENTALLIMAHGYKGFKDWGMFPPAAEYLSRFHEVVTFNFSHNGIGNVKDEFTELDKFAMNTYDRELADLSALVARLTAEAEFAGLPLFLLGHSRGAGVCLIHALDHPGQMRGVISWNGITNLDLFSDEQKKEMRENGRSYVVNGRTGQRMPLDAAILEDLERQRDRYDLLGRMARANAAEFKTILIQGSEDGAHLRKGSAELVKLRPDIPWVQIPGGNHTFGTVHPYAGMTGLLEGALRATLAFMTDTIAESPRFNPREPESKNDQI</sequence>
<dbReference type="GO" id="GO:0016787">
    <property type="term" value="F:hydrolase activity"/>
    <property type="evidence" value="ECO:0007669"/>
    <property type="project" value="UniProtKB-KW"/>
</dbReference>
<feature type="domain" description="Serine aminopeptidase S33" evidence="1">
    <location>
        <begin position="28"/>
        <end position="147"/>
    </location>
</feature>
<dbReference type="RefSeq" id="WP_148455746.1">
    <property type="nucleotide sequence ID" value="NZ_VSDO01000004.1"/>
</dbReference>
<reference evidence="2 3" key="1">
    <citation type="submission" date="2019-08" db="EMBL/GenBank/DDBJ databases">
        <title>Genome sequencing of Paenibacillus faecis DSM 23593(T).</title>
        <authorList>
            <person name="Kook J.-K."/>
            <person name="Park S.-N."/>
            <person name="Lim Y.K."/>
        </authorList>
    </citation>
    <scope>NUCLEOTIDE SEQUENCE [LARGE SCALE GENOMIC DNA]</scope>
    <source>
        <strain evidence="2 3">DSM 23593</strain>
    </source>
</reference>
<comment type="caution">
    <text evidence="2">The sequence shown here is derived from an EMBL/GenBank/DDBJ whole genome shotgun (WGS) entry which is preliminary data.</text>
</comment>
<dbReference type="Proteomes" id="UP000325218">
    <property type="component" value="Unassembled WGS sequence"/>
</dbReference>
<dbReference type="SUPFAM" id="SSF53474">
    <property type="entry name" value="alpha/beta-Hydrolases"/>
    <property type="match status" value="1"/>
</dbReference>
<protein>
    <submittedName>
        <fullName evidence="2">Alpha/beta hydrolase</fullName>
    </submittedName>
</protein>
<name>A0A5D0CPH1_9BACL</name>
<proteinExistence type="predicted"/>
<organism evidence="2 3">
    <name type="scientific">Paenibacillus faecis</name>
    <dbReference type="NCBI Taxonomy" id="862114"/>
    <lineage>
        <taxon>Bacteria</taxon>
        <taxon>Bacillati</taxon>
        <taxon>Bacillota</taxon>
        <taxon>Bacilli</taxon>
        <taxon>Bacillales</taxon>
        <taxon>Paenibacillaceae</taxon>
        <taxon>Paenibacillus</taxon>
    </lineage>
</organism>
<keyword evidence="3" id="KW-1185">Reference proteome</keyword>
<keyword evidence="2" id="KW-0378">Hydrolase</keyword>
<dbReference type="AlphaFoldDB" id="A0A5D0CPH1"/>
<gene>
    <name evidence="2" type="ORF">FRY98_21380</name>
</gene>
<dbReference type="InterPro" id="IPR029058">
    <property type="entry name" value="AB_hydrolase_fold"/>
</dbReference>
<accession>A0A5D0CPH1</accession>
<dbReference type="Pfam" id="PF12146">
    <property type="entry name" value="Hydrolase_4"/>
    <property type="match status" value="1"/>
</dbReference>
<dbReference type="EMBL" id="VSDO01000004">
    <property type="protein sequence ID" value="TYA11672.1"/>
    <property type="molecule type" value="Genomic_DNA"/>
</dbReference>
<evidence type="ECO:0000259" key="1">
    <source>
        <dbReference type="Pfam" id="PF12146"/>
    </source>
</evidence>
<dbReference type="InterPro" id="IPR022742">
    <property type="entry name" value="Hydrolase_4"/>
</dbReference>
<evidence type="ECO:0000313" key="3">
    <source>
        <dbReference type="Proteomes" id="UP000325218"/>
    </source>
</evidence>
<evidence type="ECO:0000313" key="2">
    <source>
        <dbReference type="EMBL" id="TYA11672.1"/>
    </source>
</evidence>
<dbReference type="Gene3D" id="3.40.50.1820">
    <property type="entry name" value="alpha/beta hydrolase"/>
    <property type="match status" value="1"/>
</dbReference>